<dbReference type="EMBL" id="JACKTY010000012">
    <property type="protein sequence ID" value="MCV7225150.1"/>
    <property type="molecule type" value="Genomic_DNA"/>
</dbReference>
<dbReference type="Proteomes" id="UP001526201">
    <property type="component" value="Unassembled WGS sequence"/>
</dbReference>
<feature type="region of interest" description="Disordered" evidence="1">
    <location>
        <begin position="1"/>
        <end position="41"/>
    </location>
</feature>
<proteinExistence type="predicted"/>
<evidence type="ECO:0000313" key="4">
    <source>
        <dbReference type="Proteomes" id="UP001526201"/>
    </source>
</evidence>
<reference evidence="3 4" key="1">
    <citation type="journal article" date="2022" name="BMC Genomics">
        <title>Comparative genome analysis of mycobacteria focusing on tRNA and non-coding RNA.</title>
        <authorList>
            <person name="Behra P.R.K."/>
            <person name="Pettersson B.M.F."/>
            <person name="Ramesh M."/>
            <person name="Das S."/>
            <person name="Dasgupta S."/>
            <person name="Kirsebom L.A."/>
        </authorList>
    </citation>
    <scope>NUCLEOTIDE SEQUENCE [LARGE SCALE GENOMIC DNA]</scope>
    <source>
        <strain evidence="3 4">DSM 44078</strain>
    </source>
</reference>
<dbReference type="InterPro" id="IPR000209">
    <property type="entry name" value="Peptidase_S8/S53_dom"/>
</dbReference>
<feature type="domain" description="Peptidase S8/S53" evidence="2">
    <location>
        <begin position="302"/>
        <end position="641"/>
    </location>
</feature>
<comment type="caution">
    <text evidence="3">The sequence shown here is derived from an EMBL/GenBank/DDBJ whole genome shotgun (WGS) entry which is preliminary data.</text>
</comment>
<dbReference type="Pfam" id="PF00082">
    <property type="entry name" value="Peptidase_S8"/>
    <property type="match status" value="1"/>
</dbReference>
<dbReference type="RefSeq" id="WP_264065902.1">
    <property type="nucleotide sequence ID" value="NZ_JACKTY010000012.1"/>
</dbReference>
<gene>
    <name evidence="3" type="ORF">H7J73_03755</name>
</gene>
<evidence type="ECO:0000256" key="1">
    <source>
        <dbReference type="SAM" id="MobiDB-lite"/>
    </source>
</evidence>
<evidence type="ECO:0000259" key="2">
    <source>
        <dbReference type="Pfam" id="PF00082"/>
    </source>
</evidence>
<name>A0ABT3C6W0_9MYCO</name>
<dbReference type="InterPro" id="IPR034074">
    <property type="entry name" value="Y4bN_pept_dom"/>
</dbReference>
<evidence type="ECO:0000313" key="3">
    <source>
        <dbReference type="EMBL" id="MCV7225150.1"/>
    </source>
</evidence>
<dbReference type="CDD" id="cd04847">
    <property type="entry name" value="Peptidases_S8_Subtilisin_like_2"/>
    <property type="match status" value="1"/>
</dbReference>
<organism evidence="3 4">
    <name type="scientific">Mycolicibacterium komossense</name>
    <dbReference type="NCBI Taxonomy" id="1779"/>
    <lineage>
        <taxon>Bacteria</taxon>
        <taxon>Bacillati</taxon>
        <taxon>Actinomycetota</taxon>
        <taxon>Actinomycetes</taxon>
        <taxon>Mycobacteriales</taxon>
        <taxon>Mycobacteriaceae</taxon>
        <taxon>Mycolicibacterium</taxon>
    </lineage>
</organism>
<keyword evidence="4" id="KW-1185">Reference proteome</keyword>
<dbReference type="Gene3D" id="3.40.50.200">
    <property type="entry name" value="Peptidase S8/S53 domain"/>
    <property type="match status" value="1"/>
</dbReference>
<sequence length="830" mass="88346">MTEAVGPGRPVLWGRVRPPTPVISTARNSPKVDVPGGGRQGERLDSRFEALERAFGDQINFVASLSASDPELVVVFEGLDERVDLTNVAENLGFEILSEVETESEPDPDFPRRSKDQSLPVPGCIHAVCLNRSAMDELLRYWAEWKRSERLPHGYTPLRELFAHLKDVRPWGPLDRMRATDWSEYLAGLLPDTQHEIEIELWYRFSPALRDRAERDIATVIAADGGSVLSAVRVDEVGFHGMKALVPTETLSALARGDHDAVDVVKSTHVMYVRASSQSFLISESASDAGEPDPSLSAGPPVLCVLDGVPVTNHPLLADRLVVHDPDDLAGASSTGQRKHGTAMASVAVWGDLSTPTAPASRPVLVRPILAPNPATRDGTEELRRDELAPDLMRRVFRELFDGDGTGGPVGESIVVVSLSVGDPGAPFDGVMSAWARTLDWLSSLYGVVVVVSAGNHVRLPVAGGATSVADLTGPERAGAVNRAVAEAFPRRSLLAPADAINAVTVGALSQDAAGDVPPGPYRFDPGADSQIVNPVSALGSGHRRSIKPDLVAPGGRTYYRTPLEGDDALVPATSAGLGPGIKVAAADGHSLVFTSGTSPAAAMVAREAAELVDVLWQIADEPLSRAAIAAATKALLTHGARVPEDLLVDDRIGAHAHGYGELSRILSRGCAANEATIICAGTIGANEQRVVAVPLPSGLQQTGIKRLTATLAWLSPVNWRHRQYRRAALSFAKPTGLTELGTALDVQADASKRGTVQHAVWEVNRAVPYGRGDEFELTVQCREQAGGLNGAPVDFAVAISLWVAPELEVDVYQEIREQLEARVGVGVRT</sequence>
<dbReference type="InterPro" id="IPR036852">
    <property type="entry name" value="Peptidase_S8/S53_dom_sf"/>
</dbReference>
<accession>A0ABT3C6W0</accession>
<dbReference type="SUPFAM" id="SSF52743">
    <property type="entry name" value="Subtilisin-like"/>
    <property type="match status" value="1"/>
</dbReference>
<protein>
    <submittedName>
        <fullName evidence="3">S8 family peptidase</fullName>
    </submittedName>
</protein>